<evidence type="ECO:0000313" key="3">
    <source>
        <dbReference type="Proteomes" id="UP000527355"/>
    </source>
</evidence>
<protein>
    <submittedName>
        <fullName evidence="2">Uncharacterized protein</fullName>
    </submittedName>
</protein>
<name>A0A7J7UCK9_MYOMY</name>
<feature type="region of interest" description="Disordered" evidence="1">
    <location>
        <begin position="16"/>
        <end position="149"/>
    </location>
</feature>
<dbReference type="AlphaFoldDB" id="A0A7J7UCK9"/>
<feature type="compositionally biased region" description="Basic residues" evidence="1">
    <location>
        <begin position="16"/>
        <end position="26"/>
    </location>
</feature>
<organism evidence="2 3">
    <name type="scientific">Myotis myotis</name>
    <name type="common">Greater mouse-eared bat</name>
    <name type="synonym">Vespertilio myotis</name>
    <dbReference type="NCBI Taxonomy" id="51298"/>
    <lineage>
        <taxon>Eukaryota</taxon>
        <taxon>Metazoa</taxon>
        <taxon>Chordata</taxon>
        <taxon>Craniata</taxon>
        <taxon>Vertebrata</taxon>
        <taxon>Euteleostomi</taxon>
        <taxon>Mammalia</taxon>
        <taxon>Eutheria</taxon>
        <taxon>Laurasiatheria</taxon>
        <taxon>Chiroptera</taxon>
        <taxon>Yangochiroptera</taxon>
        <taxon>Vespertilionidae</taxon>
        <taxon>Myotis</taxon>
    </lineage>
</organism>
<proteinExistence type="predicted"/>
<accession>A0A7J7UCK9</accession>
<dbReference type="Proteomes" id="UP000527355">
    <property type="component" value="Unassembled WGS sequence"/>
</dbReference>
<sequence>MEVNHQQRWQLICIRRRNDGRRKGKDRRMVTGNPGGRQEPVGRAKAALDWRTWATLARPPAGDRDRKAGPQASRHPWNPGAALPEAPDPDLDPKARPQARQHPGTQEPVGEVCRQSSYQAMRGRVGDRRSYRSSSGRRLKTSTGARNKD</sequence>
<comment type="caution">
    <text evidence="2">The sequence shown here is derived from an EMBL/GenBank/DDBJ whole genome shotgun (WGS) entry which is preliminary data.</text>
</comment>
<evidence type="ECO:0000313" key="2">
    <source>
        <dbReference type="EMBL" id="KAF6310667.1"/>
    </source>
</evidence>
<evidence type="ECO:0000256" key="1">
    <source>
        <dbReference type="SAM" id="MobiDB-lite"/>
    </source>
</evidence>
<dbReference type="EMBL" id="JABWUV010000013">
    <property type="protein sequence ID" value="KAF6310667.1"/>
    <property type="molecule type" value="Genomic_DNA"/>
</dbReference>
<gene>
    <name evidence="2" type="ORF">mMyoMyo1_008731</name>
</gene>
<keyword evidence="3" id="KW-1185">Reference proteome</keyword>
<reference evidence="2 3" key="1">
    <citation type="journal article" date="2020" name="Nature">
        <title>Six reference-quality genomes reveal evolution of bat adaptations.</title>
        <authorList>
            <person name="Jebb D."/>
            <person name="Huang Z."/>
            <person name="Pippel M."/>
            <person name="Hughes G.M."/>
            <person name="Lavrichenko K."/>
            <person name="Devanna P."/>
            <person name="Winkler S."/>
            <person name="Jermiin L.S."/>
            <person name="Skirmuntt E.C."/>
            <person name="Katzourakis A."/>
            <person name="Burkitt-Gray L."/>
            <person name="Ray D.A."/>
            <person name="Sullivan K.A.M."/>
            <person name="Roscito J.G."/>
            <person name="Kirilenko B.M."/>
            <person name="Davalos L.M."/>
            <person name="Corthals A.P."/>
            <person name="Power M.L."/>
            <person name="Jones G."/>
            <person name="Ransome R.D."/>
            <person name="Dechmann D.K.N."/>
            <person name="Locatelli A.G."/>
            <person name="Puechmaille S.J."/>
            <person name="Fedrigo O."/>
            <person name="Jarvis E.D."/>
            <person name="Hiller M."/>
            <person name="Vernes S.C."/>
            <person name="Myers E.W."/>
            <person name="Teeling E.C."/>
        </authorList>
    </citation>
    <scope>NUCLEOTIDE SEQUENCE [LARGE SCALE GENOMIC DNA]</scope>
    <source>
        <strain evidence="2">MMyoMyo1</strain>
        <tissue evidence="2">Flight muscle</tissue>
    </source>
</reference>